<dbReference type="GO" id="GO:0008408">
    <property type="term" value="F:3'-5' exonuclease activity"/>
    <property type="evidence" value="ECO:0007669"/>
    <property type="project" value="TreeGrafter"/>
</dbReference>
<gene>
    <name evidence="4" type="ORF">ABOZ73_03255</name>
</gene>
<dbReference type="GO" id="GO:0003676">
    <property type="term" value="F:nucleic acid binding"/>
    <property type="evidence" value="ECO:0007669"/>
    <property type="project" value="InterPro"/>
</dbReference>
<comment type="function">
    <text evidence="1">DNA polymerase III is a complex, multichain enzyme responsible for most of the replicative synthesis in bacteria. The epsilon subunit contain the editing function and is a proofreading 3'-5' exonuclease.</text>
</comment>
<dbReference type="Gene3D" id="3.30.420.10">
    <property type="entry name" value="Ribonuclease H-like superfamily/Ribonuclease H"/>
    <property type="match status" value="1"/>
</dbReference>
<accession>A0AB39KXS4</accession>
<dbReference type="GO" id="GO:0005829">
    <property type="term" value="C:cytosol"/>
    <property type="evidence" value="ECO:0007669"/>
    <property type="project" value="TreeGrafter"/>
</dbReference>
<keyword evidence="4" id="KW-0269">Exonuclease</keyword>
<dbReference type="SMART" id="SM00479">
    <property type="entry name" value="EXOIII"/>
    <property type="match status" value="1"/>
</dbReference>
<dbReference type="AlphaFoldDB" id="A0AB39KXS4"/>
<dbReference type="SUPFAM" id="SSF53098">
    <property type="entry name" value="Ribonuclease H-like"/>
    <property type="match status" value="1"/>
</dbReference>
<dbReference type="InterPro" id="IPR012337">
    <property type="entry name" value="RNaseH-like_sf"/>
</dbReference>
<dbReference type="InterPro" id="IPR013520">
    <property type="entry name" value="Ribonucl_H"/>
</dbReference>
<evidence type="ECO:0000256" key="1">
    <source>
        <dbReference type="ARBA" id="ARBA00025483"/>
    </source>
</evidence>
<dbReference type="InterPro" id="IPR036397">
    <property type="entry name" value="RNaseH_sf"/>
</dbReference>
<organism evidence="4">
    <name type="scientific">Caulobacter sp. 73W</name>
    <dbReference type="NCBI Taxonomy" id="3161137"/>
    <lineage>
        <taxon>Bacteria</taxon>
        <taxon>Pseudomonadati</taxon>
        <taxon>Pseudomonadota</taxon>
        <taxon>Alphaproteobacteria</taxon>
        <taxon>Caulobacterales</taxon>
        <taxon>Caulobacteraceae</taxon>
        <taxon>Caulobacter</taxon>
    </lineage>
</organism>
<evidence type="ECO:0000313" key="4">
    <source>
        <dbReference type="EMBL" id="XDO98600.1"/>
    </source>
</evidence>
<dbReference type="CDD" id="cd06127">
    <property type="entry name" value="DEDDh"/>
    <property type="match status" value="1"/>
</dbReference>
<protein>
    <submittedName>
        <fullName evidence="4">3'-5' exonuclease</fullName>
    </submittedName>
</protein>
<proteinExistence type="predicted"/>
<reference evidence="4" key="1">
    <citation type="submission" date="2024-06" db="EMBL/GenBank/DDBJ databases">
        <title>Caulobacter inopinatus, sp. nov.</title>
        <authorList>
            <person name="Donachie S.P."/>
        </authorList>
    </citation>
    <scope>NUCLEOTIDE SEQUENCE</scope>
    <source>
        <strain evidence="4">73W</strain>
    </source>
</reference>
<keyword evidence="4" id="KW-0378">Hydrolase</keyword>
<dbReference type="PANTHER" id="PTHR30231">
    <property type="entry name" value="DNA POLYMERASE III SUBUNIT EPSILON"/>
    <property type="match status" value="1"/>
</dbReference>
<dbReference type="PANTHER" id="PTHR30231:SF37">
    <property type="entry name" value="EXODEOXYRIBONUCLEASE 10"/>
    <property type="match status" value="1"/>
</dbReference>
<name>A0AB39KXS4_9CAUL</name>
<dbReference type="FunFam" id="3.30.420.10:FF:000045">
    <property type="entry name" value="3'-5' exonuclease DinG"/>
    <property type="match status" value="1"/>
</dbReference>
<evidence type="ECO:0000259" key="3">
    <source>
        <dbReference type="SMART" id="SM00479"/>
    </source>
</evidence>
<evidence type="ECO:0000256" key="2">
    <source>
        <dbReference type="ARBA" id="ARBA00026073"/>
    </source>
</evidence>
<keyword evidence="4" id="KW-0540">Nuclease</keyword>
<dbReference type="NCBIfam" id="NF006615">
    <property type="entry name" value="PRK09182.1"/>
    <property type="match status" value="1"/>
</dbReference>
<comment type="subunit">
    <text evidence="2">DNA polymerase III contains a core (composed of alpha, epsilon and theta chains) that associates with a tau subunit. This core dimerizes to form the POLIII' complex. PolIII' associates with the gamma complex (composed of gamma, delta, delta', psi and chi chains) and with the beta chain to form the complete DNA polymerase III complex.</text>
</comment>
<dbReference type="Pfam" id="PF00929">
    <property type="entry name" value="RNase_T"/>
    <property type="match status" value="1"/>
</dbReference>
<dbReference type="RefSeq" id="WP_369062475.1">
    <property type="nucleotide sequence ID" value="NZ_CP158375.1"/>
</dbReference>
<feature type="domain" description="Exonuclease" evidence="3">
    <location>
        <begin position="33"/>
        <end position="198"/>
    </location>
</feature>
<sequence length="288" mass="32413">MAQALEASGQYRVLRKLEALPSRPAPAGVTLRQGVILDVETTGVDPARDEIIEIAMLPFTYGTDGEVYEVLPPFQALRQPSKPISAEITRITGISNEMVEGKTMDARDLAAFIAPAALIIAHNAGFDRKFVERFCEAFSSKAWACSMREVAWAEEGFEGVKLAYLAASCGYFYEKHRATSDCEATLELLRRRLGSGRTALDHLLESARKPSWRIWAENSPFDLKDLLKTRGYRWNGEPNGLPKSWYVDVVDDAREAELDFLRAEIYRAPDFTPLMKRITAFERHSGRY</sequence>
<dbReference type="GO" id="GO:0045004">
    <property type="term" value="P:DNA replication proofreading"/>
    <property type="evidence" value="ECO:0007669"/>
    <property type="project" value="TreeGrafter"/>
</dbReference>
<dbReference type="EMBL" id="CP158375">
    <property type="protein sequence ID" value="XDO98600.1"/>
    <property type="molecule type" value="Genomic_DNA"/>
</dbReference>